<dbReference type="RefSeq" id="WP_207883754.1">
    <property type="nucleotide sequence ID" value="NZ_JAFVMF010000030.1"/>
</dbReference>
<comment type="caution">
    <text evidence="1">The sequence shown here is derived from an EMBL/GenBank/DDBJ whole genome shotgun (WGS) entry which is preliminary data.</text>
</comment>
<evidence type="ECO:0000313" key="1">
    <source>
        <dbReference type="EMBL" id="MBO1361778.1"/>
    </source>
</evidence>
<protein>
    <submittedName>
        <fullName evidence="1">Uncharacterized protein</fullName>
    </submittedName>
</protein>
<dbReference type="EMBL" id="JAFVMF010000030">
    <property type="protein sequence ID" value="MBO1361778.1"/>
    <property type="molecule type" value="Genomic_DNA"/>
</dbReference>
<evidence type="ECO:0000313" key="2">
    <source>
        <dbReference type="Proteomes" id="UP000664771"/>
    </source>
</evidence>
<organism evidence="1 2">
    <name type="scientific">Acetobacter sacchari</name>
    <dbReference type="NCBI Taxonomy" id="2661687"/>
    <lineage>
        <taxon>Bacteria</taxon>
        <taxon>Pseudomonadati</taxon>
        <taxon>Pseudomonadota</taxon>
        <taxon>Alphaproteobacteria</taxon>
        <taxon>Acetobacterales</taxon>
        <taxon>Acetobacteraceae</taxon>
        <taxon>Acetobacter</taxon>
    </lineage>
</organism>
<keyword evidence="2" id="KW-1185">Reference proteome</keyword>
<name>A0ABS3M0U9_9PROT</name>
<reference evidence="1 2" key="1">
    <citation type="submission" date="2021-03" db="EMBL/GenBank/DDBJ databases">
        <title>The complete genome sequence of Acetobacter sacchari TBRC 11175.</title>
        <authorList>
            <person name="Charoenyingcharoen P."/>
            <person name="Yukphan P."/>
        </authorList>
    </citation>
    <scope>NUCLEOTIDE SEQUENCE [LARGE SCALE GENOMIC DNA]</scope>
    <source>
        <strain evidence="1 2">TBRC 11175</strain>
    </source>
</reference>
<sequence length="67" mass="6987">MTDESPTQAPAAPSAPVRASVSQAFSYVVTKPGHGYPVGAKLTDAQVAEEKKKNKLDIFTVRTALGG</sequence>
<gene>
    <name evidence="1" type="ORF">J2D73_18510</name>
</gene>
<accession>A0ABS3M0U9</accession>
<proteinExistence type="predicted"/>
<dbReference type="Proteomes" id="UP000664771">
    <property type="component" value="Unassembled WGS sequence"/>
</dbReference>